<sequence length="337" mass="37193">MSHHDPFPGQYPQGSWYSASSVEHWQECPSSMAPPPYPDSHREHVPLPAESKRIHHATSHVQLRPTHSRPLYQPRFAIQQHDSYNSSPGVDRPIVIPQIAPGTAPFIRAYSSSLASLGIDISTFLLFLDTLNVALSPTPPLQILDLAGGIVGMVPHHIPALIGGGLQASAKIAGVVTSKARTKAVLERANKEIFGVQGLKVEIINTETLKQRLAITGPLLYNLDDERSAMSVQQRRLDALGPYTAPLSFDVPLPEQQGNAIDRLSAAQLKRQMAKAEEKALKEKLKEGKKADRKAEKADRKREKDKKRGKEGKQKDKKEDKESKAAEELLWLFIGSV</sequence>
<evidence type="ECO:0000256" key="1">
    <source>
        <dbReference type="SAM" id="MobiDB-lite"/>
    </source>
</evidence>
<protein>
    <submittedName>
        <fullName evidence="2">Uncharacterized protein</fullName>
    </submittedName>
</protein>
<evidence type="ECO:0000313" key="2">
    <source>
        <dbReference type="EMBL" id="THX29463.1"/>
    </source>
</evidence>
<evidence type="ECO:0000313" key="3">
    <source>
        <dbReference type="Proteomes" id="UP000308953"/>
    </source>
</evidence>
<comment type="caution">
    <text evidence="2">The sequence shown here is derived from an EMBL/GenBank/DDBJ whole genome shotgun (WGS) entry which is preliminary data.</text>
</comment>
<dbReference type="EMBL" id="QZAV01000333">
    <property type="protein sequence ID" value="THX29463.1"/>
    <property type="molecule type" value="Genomic_DNA"/>
</dbReference>
<proteinExistence type="predicted"/>
<dbReference type="InterPro" id="IPR053221">
    <property type="entry name" value="Burnettramic_acid_biosynth"/>
</dbReference>
<dbReference type="Proteomes" id="UP000308953">
    <property type="component" value="Unassembled WGS sequence"/>
</dbReference>
<dbReference type="PANTHER" id="PTHR38887">
    <property type="entry name" value="CHROMOSOME 21, WHOLE GENOME SHOTGUN SEQUENCE"/>
    <property type="match status" value="1"/>
</dbReference>
<name>A0A4S9E7W7_AURPU</name>
<dbReference type="AlphaFoldDB" id="A0A4S9E7W7"/>
<gene>
    <name evidence="2" type="ORF">D6D10_08920</name>
</gene>
<organism evidence="2 3">
    <name type="scientific">Aureobasidium pullulans</name>
    <name type="common">Black yeast</name>
    <name type="synonym">Pullularia pullulans</name>
    <dbReference type="NCBI Taxonomy" id="5580"/>
    <lineage>
        <taxon>Eukaryota</taxon>
        <taxon>Fungi</taxon>
        <taxon>Dikarya</taxon>
        <taxon>Ascomycota</taxon>
        <taxon>Pezizomycotina</taxon>
        <taxon>Dothideomycetes</taxon>
        <taxon>Dothideomycetidae</taxon>
        <taxon>Dothideales</taxon>
        <taxon>Saccotheciaceae</taxon>
        <taxon>Aureobasidium</taxon>
    </lineage>
</organism>
<accession>A0A4S9E7W7</accession>
<dbReference type="PANTHER" id="PTHR38887:SF1">
    <property type="entry name" value="RAS MODIFICATION PROTEIN ERF4"/>
    <property type="match status" value="1"/>
</dbReference>
<feature type="region of interest" description="Disordered" evidence="1">
    <location>
        <begin position="275"/>
        <end position="324"/>
    </location>
</feature>
<reference evidence="2 3" key="1">
    <citation type="submission" date="2018-10" db="EMBL/GenBank/DDBJ databases">
        <title>Fifty Aureobasidium pullulans genomes reveal a recombining polyextremotolerant generalist.</title>
        <authorList>
            <person name="Gostincar C."/>
            <person name="Turk M."/>
            <person name="Zajc J."/>
            <person name="Gunde-Cimerman N."/>
        </authorList>
    </citation>
    <scope>NUCLEOTIDE SEQUENCE [LARGE SCALE GENOMIC DNA]</scope>
    <source>
        <strain evidence="2 3">EXF-9785</strain>
    </source>
</reference>